<dbReference type="Proteomes" id="UP000233551">
    <property type="component" value="Unassembled WGS sequence"/>
</dbReference>
<dbReference type="STRING" id="22663.A0A218XE70"/>
<comment type="similarity">
    <text evidence="1">Belongs to the MLP family.</text>
</comment>
<dbReference type="InterPro" id="IPR052006">
    <property type="entry name" value="MLP-like"/>
</dbReference>
<evidence type="ECO:0000313" key="3">
    <source>
        <dbReference type="EMBL" id="OWM83505.1"/>
    </source>
</evidence>
<dbReference type="Proteomes" id="UP000197138">
    <property type="component" value="Unassembled WGS sequence"/>
</dbReference>
<organism evidence="3 5">
    <name type="scientific">Punica granatum</name>
    <name type="common">Pomegranate</name>
    <dbReference type="NCBI Taxonomy" id="22663"/>
    <lineage>
        <taxon>Eukaryota</taxon>
        <taxon>Viridiplantae</taxon>
        <taxon>Streptophyta</taxon>
        <taxon>Embryophyta</taxon>
        <taxon>Tracheophyta</taxon>
        <taxon>Spermatophyta</taxon>
        <taxon>Magnoliopsida</taxon>
        <taxon>eudicotyledons</taxon>
        <taxon>Gunneridae</taxon>
        <taxon>Pentapetalae</taxon>
        <taxon>rosids</taxon>
        <taxon>malvids</taxon>
        <taxon>Myrtales</taxon>
        <taxon>Lythraceae</taxon>
        <taxon>Punica</taxon>
    </lineage>
</organism>
<accession>A0A218XE70</accession>
<sequence length="147" mass="16917">MASSVESDVELKSPADKFFKRLSSELHHLPNASDIVHGVEVHEGDFKTHGSVKSWSYSIDGRKEIFKEKFEIDERNMTVSMVAVGGHILEQFKSYKIVYNVFPNEGNKPAVLKIKLVYEKFKETDPDPNNYLRFLVSIFKDLDNHLQ</sequence>
<dbReference type="InterPro" id="IPR000916">
    <property type="entry name" value="Bet_v_I/MLP"/>
</dbReference>
<dbReference type="SMART" id="SM01037">
    <property type="entry name" value="Bet_v_1"/>
    <property type="match status" value="1"/>
</dbReference>
<name>A0A218XE70_PUNGR</name>
<reference evidence="3" key="2">
    <citation type="submission" date="2017-06" db="EMBL/GenBank/DDBJ databases">
        <title>The pomegranate genome and the genomics of punicalagin biosynthesis.</title>
        <authorList>
            <person name="Xu C."/>
        </authorList>
    </citation>
    <scope>NUCLEOTIDE SEQUENCE [LARGE SCALE GENOMIC DNA]</scope>
    <source>
        <tissue evidence="3">Fresh leaf</tissue>
    </source>
</reference>
<dbReference type="PANTHER" id="PTHR31338">
    <property type="entry name" value="POLYKETIDE CYCLASE/DEHYDRASE AND LIPID TRANSPORT SUPERFAMILY PROTEIN"/>
    <property type="match status" value="1"/>
</dbReference>
<protein>
    <recommendedName>
        <fullName evidence="2">Bet v I/Major latex protein domain-containing protein</fullName>
    </recommendedName>
</protein>
<proteinExistence type="inferred from homology"/>
<keyword evidence="6" id="KW-1185">Reference proteome</keyword>
<dbReference type="CDD" id="cd07816">
    <property type="entry name" value="Bet_v1-like"/>
    <property type="match status" value="1"/>
</dbReference>
<evidence type="ECO:0000259" key="2">
    <source>
        <dbReference type="SMART" id="SM01037"/>
    </source>
</evidence>
<dbReference type="PANTHER" id="PTHR31338:SF16">
    <property type="entry name" value="POLYKETIDE CYCLASE_DEHYDRASE AND LIPID TRANSPORT SUPERFAMILY PROTEIN"/>
    <property type="match status" value="1"/>
</dbReference>
<evidence type="ECO:0000256" key="1">
    <source>
        <dbReference type="ARBA" id="ARBA00038242"/>
    </source>
</evidence>
<comment type="caution">
    <text evidence="3">The sequence shown here is derived from an EMBL/GenBank/DDBJ whole genome shotgun (WGS) entry which is preliminary data.</text>
</comment>
<dbReference type="Gene3D" id="3.30.530.20">
    <property type="match status" value="1"/>
</dbReference>
<dbReference type="EMBL" id="PGOL01000796">
    <property type="protein sequence ID" value="PKI64750.1"/>
    <property type="molecule type" value="Genomic_DNA"/>
</dbReference>
<dbReference type="OrthoDB" id="1072116at2759"/>
<evidence type="ECO:0000313" key="6">
    <source>
        <dbReference type="Proteomes" id="UP000233551"/>
    </source>
</evidence>
<evidence type="ECO:0000313" key="4">
    <source>
        <dbReference type="EMBL" id="PKI64750.1"/>
    </source>
</evidence>
<reference evidence="5" key="1">
    <citation type="journal article" date="2017" name="Plant J.">
        <title>The pomegranate (Punica granatum L.) genome and the genomics of punicalagin biosynthesis.</title>
        <authorList>
            <person name="Qin G."/>
            <person name="Xu C."/>
            <person name="Ming R."/>
            <person name="Tang H."/>
            <person name="Guyot R."/>
            <person name="Kramer E.M."/>
            <person name="Hu Y."/>
            <person name="Yi X."/>
            <person name="Qi Y."/>
            <person name="Xu X."/>
            <person name="Gao Z."/>
            <person name="Pan H."/>
            <person name="Jian J."/>
            <person name="Tian Y."/>
            <person name="Yue Z."/>
            <person name="Xu Y."/>
        </authorList>
    </citation>
    <scope>NUCLEOTIDE SEQUENCE [LARGE SCALE GENOMIC DNA]</scope>
    <source>
        <strain evidence="5">cv. Dabenzi</strain>
    </source>
</reference>
<dbReference type="SUPFAM" id="SSF55961">
    <property type="entry name" value="Bet v1-like"/>
    <property type="match status" value="1"/>
</dbReference>
<feature type="domain" description="Bet v I/Major latex protein" evidence="2">
    <location>
        <begin position="1"/>
        <end position="147"/>
    </location>
</feature>
<dbReference type="Pfam" id="PF00407">
    <property type="entry name" value="Bet_v_1"/>
    <property type="match status" value="1"/>
</dbReference>
<dbReference type="InterPro" id="IPR023393">
    <property type="entry name" value="START-like_dom_sf"/>
</dbReference>
<gene>
    <name evidence="3" type="ORF">CDL15_Pgr012986</name>
    <name evidence="4" type="ORF">CRG98_014882</name>
</gene>
<dbReference type="GeneID" id="116202794"/>
<reference evidence="4 6" key="3">
    <citation type="submission" date="2017-11" db="EMBL/GenBank/DDBJ databases">
        <title>De-novo sequencing of pomegranate (Punica granatum L.) genome.</title>
        <authorList>
            <person name="Akparov Z."/>
            <person name="Amiraslanov A."/>
            <person name="Hajiyeva S."/>
            <person name="Abbasov M."/>
            <person name="Kaur K."/>
            <person name="Hamwieh A."/>
            <person name="Solovyev V."/>
            <person name="Salamov A."/>
            <person name="Braich B."/>
            <person name="Kosarev P."/>
            <person name="Mahmoud A."/>
            <person name="Hajiyev E."/>
            <person name="Babayeva S."/>
            <person name="Izzatullayeva V."/>
            <person name="Mammadov A."/>
            <person name="Mammadov A."/>
            <person name="Sharifova S."/>
            <person name="Ojaghi J."/>
            <person name="Eynullazada K."/>
            <person name="Bayramov B."/>
            <person name="Abdulazimova A."/>
            <person name="Shahmuradov I."/>
        </authorList>
    </citation>
    <scope>NUCLEOTIDE SEQUENCE [LARGE SCALE GENOMIC DNA]</scope>
    <source>
        <strain evidence="4">AG2017</strain>
        <strain evidence="6">cv. AG2017</strain>
        <tissue evidence="4">Leaf</tissue>
    </source>
</reference>
<dbReference type="AlphaFoldDB" id="A0A218XE70"/>
<evidence type="ECO:0000313" key="5">
    <source>
        <dbReference type="Proteomes" id="UP000197138"/>
    </source>
</evidence>
<dbReference type="GO" id="GO:0006952">
    <property type="term" value="P:defense response"/>
    <property type="evidence" value="ECO:0007669"/>
    <property type="project" value="InterPro"/>
</dbReference>
<dbReference type="EMBL" id="MTKT01001932">
    <property type="protein sequence ID" value="OWM83505.1"/>
    <property type="molecule type" value="Genomic_DNA"/>
</dbReference>